<protein>
    <submittedName>
        <fullName evidence="1">Pilus assembly protein PilM</fullName>
    </submittedName>
</protein>
<dbReference type="EMBL" id="PGVA01000009">
    <property type="protein sequence ID" value="PLR84981.1"/>
    <property type="molecule type" value="Genomic_DNA"/>
</dbReference>
<dbReference type="InterPro" id="IPR043129">
    <property type="entry name" value="ATPase_NBD"/>
</dbReference>
<dbReference type="RefSeq" id="WP_180960019.1">
    <property type="nucleotide sequence ID" value="NZ_PGVA01000009.1"/>
</dbReference>
<evidence type="ECO:0000313" key="1">
    <source>
        <dbReference type="EMBL" id="PLR84981.1"/>
    </source>
</evidence>
<dbReference type="SUPFAM" id="SSF53067">
    <property type="entry name" value="Actin-like ATPase domain"/>
    <property type="match status" value="1"/>
</dbReference>
<dbReference type="AlphaFoldDB" id="A0A2N5GQ47"/>
<dbReference type="Proteomes" id="UP000234951">
    <property type="component" value="Unassembled WGS sequence"/>
</dbReference>
<comment type="caution">
    <text evidence="1">The sequence shown here is derived from an EMBL/GenBank/DDBJ whole genome shotgun (WGS) entry which is preliminary data.</text>
</comment>
<dbReference type="PANTHER" id="PTHR32432:SF3">
    <property type="entry name" value="ETHANOLAMINE UTILIZATION PROTEIN EUTJ"/>
    <property type="match status" value="1"/>
</dbReference>
<reference evidence="1 2" key="1">
    <citation type="submission" date="2017-11" db="EMBL/GenBank/DDBJ databases">
        <title>Comparitive Functional Genomics of Dry Heat Resistant strains isolated from the Viking Spacecraft.</title>
        <authorList>
            <person name="Seuylemezian A."/>
            <person name="Cooper K."/>
            <person name="Vaishampayan P."/>
        </authorList>
    </citation>
    <scope>NUCLEOTIDE SEQUENCE [LARGE SCALE GENOMIC DNA]</scope>
    <source>
        <strain evidence="1 2">M4.6</strain>
    </source>
</reference>
<feature type="non-terminal residue" evidence="1">
    <location>
        <position position="209"/>
    </location>
</feature>
<dbReference type="Gene3D" id="3.30.420.40">
    <property type="match status" value="1"/>
</dbReference>
<sequence>MALNFHFGKARTVNLTIKDHIIRFVELKQANPPVPARTGARFLPPGIVKDGKIIDPETLETIMEECVANWKISRKQVRFLVPDPFVVIRKTSIPPDIKDDEIRGYLYMELGTSIHLPFEEAVFDFYPLSGKDSEKKELLLFAAPEEIVKEYVDLLERARLKPNAADISCLALYRLYHQFDFIANNDILMFESSICWRNLFPPKTCKRIH</sequence>
<name>A0A2N5GQ47_9BACI</name>
<proteinExistence type="predicted"/>
<dbReference type="Pfam" id="PF11104">
    <property type="entry name" value="PilM_2"/>
    <property type="match status" value="1"/>
</dbReference>
<gene>
    <name evidence="1" type="ORF">CU635_04985</name>
</gene>
<dbReference type="InterPro" id="IPR005883">
    <property type="entry name" value="PilM"/>
</dbReference>
<accession>A0A2N5GQ47</accession>
<organism evidence="1 2">
    <name type="scientific">Bacillus canaveralius</name>
    <dbReference type="NCBI Taxonomy" id="1403243"/>
    <lineage>
        <taxon>Bacteria</taxon>
        <taxon>Bacillati</taxon>
        <taxon>Bacillota</taxon>
        <taxon>Bacilli</taxon>
        <taxon>Bacillales</taxon>
        <taxon>Bacillaceae</taxon>
        <taxon>Bacillus</taxon>
    </lineage>
</organism>
<dbReference type="InterPro" id="IPR050696">
    <property type="entry name" value="FtsA/MreB"/>
</dbReference>
<dbReference type="PANTHER" id="PTHR32432">
    <property type="entry name" value="CELL DIVISION PROTEIN FTSA-RELATED"/>
    <property type="match status" value="1"/>
</dbReference>
<evidence type="ECO:0000313" key="2">
    <source>
        <dbReference type="Proteomes" id="UP000234951"/>
    </source>
</evidence>